<keyword evidence="1" id="KW-0812">Transmembrane</keyword>
<comment type="caution">
    <text evidence="2">The sequence shown here is derived from an EMBL/GenBank/DDBJ whole genome shotgun (WGS) entry which is preliminary data.</text>
</comment>
<reference evidence="2" key="1">
    <citation type="journal article" date="2021" name="PeerJ">
        <title>Extensive microbial diversity within the chicken gut microbiome revealed by metagenomics and culture.</title>
        <authorList>
            <person name="Gilroy R."/>
            <person name="Ravi A."/>
            <person name="Getino M."/>
            <person name="Pursley I."/>
            <person name="Horton D.L."/>
            <person name="Alikhan N.F."/>
            <person name="Baker D."/>
            <person name="Gharbi K."/>
            <person name="Hall N."/>
            <person name="Watson M."/>
            <person name="Adriaenssens E.M."/>
            <person name="Foster-Nyarko E."/>
            <person name="Jarju S."/>
            <person name="Secka A."/>
            <person name="Antonio M."/>
            <person name="Oren A."/>
            <person name="Chaudhuri R.R."/>
            <person name="La Ragione R."/>
            <person name="Hildebrand F."/>
            <person name="Pallen M.J."/>
        </authorList>
    </citation>
    <scope>NUCLEOTIDE SEQUENCE</scope>
    <source>
        <strain evidence="2">ChiBcec1-1630</strain>
    </source>
</reference>
<gene>
    <name evidence="2" type="ORF">H9926_13800</name>
</gene>
<sequence>MDQNSQYNGNSYPYPDEAGNRQLVSPHPVVVNQLEHKKDGLAVCSLVTGIFSILFCWCLVIPLILSLIGVITGIISLARTGQHTGLALAGVILSAIGLVIGVAILLLLLMVTF</sequence>
<evidence type="ECO:0000256" key="1">
    <source>
        <dbReference type="SAM" id="Phobius"/>
    </source>
</evidence>
<reference evidence="2" key="2">
    <citation type="submission" date="2021-04" db="EMBL/GenBank/DDBJ databases">
        <authorList>
            <person name="Gilroy R."/>
        </authorList>
    </citation>
    <scope>NUCLEOTIDE SEQUENCE</scope>
    <source>
        <strain evidence="2">ChiBcec1-1630</strain>
    </source>
</reference>
<protein>
    <submittedName>
        <fullName evidence="2">DUF4190 domain-containing protein</fullName>
    </submittedName>
</protein>
<feature type="transmembrane region" description="Helical" evidence="1">
    <location>
        <begin position="86"/>
        <end position="111"/>
    </location>
</feature>
<organism evidence="2 3">
    <name type="scientific">Candidatus Eisenbergiella intestinigallinarum</name>
    <dbReference type="NCBI Taxonomy" id="2838549"/>
    <lineage>
        <taxon>Bacteria</taxon>
        <taxon>Bacillati</taxon>
        <taxon>Bacillota</taxon>
        <taxon>Clostridia</taxon>
        <taxon>Lachnospirales</taxon>
        <taxon>Lachnospiraceae</taxon>
        <taxon>Eisenbergiella</taxon>
    </lineage>
</organism>
<dbReference type="Proteomes" id="UP000823922">
    <property type="component" value="Unassembled WGS sequence"/>
</dbReference>
<keyword evidence="1" id="KW-0472">Membrane</keyword>
<keyword evidence="1" id="KW-1133">Transmembrane helix</keyword>
<accession>A0A9D2QL07</accession>
<feature type="transmembrane region" description="Helical" evidence="1">
    <location>
        <begin position="50"/>
        <end position="74"/>
    </location>
</feature>
<evidence type="ECO:0000313" key="3">
    <source>
        <dbReference type="Proteomes" id="UP000823922"/>
    </source>
</evidence>
<name>A0A9D2QL07_9FIRM</name>
<dbReference type="EMBL" id="DWVS01000356">
    <property type="protein sequence ID" value="HJC89073.1"/>
    <property type="molecule type" value="Genomic_DNA"/>
</dbReference>
<proteinExistence type="predicted"/>
<dbReference type="AlphaFoldDB" id="A0A9D2QL07"/>
<evidence type="ECO:0000313" key="2">
    <source>
        <dbReference type="EMBL" id="HJC89073.1"/>
    </source>
</evidence>